<evidence type="ECO:0000256" key="2">
    <source>
        <dbReference type="ARBA" id="ARBA00006722"/>
    </source>
</evidence>
<name>A0A8T1NME0_CARIL</name>
<gene>
    <name evidence="6" type="ORF">CIPAW_13G055400</name>
    <name evidence="7" type="ORF">I3842_13G055000</name>
</gene>
<feature type="chain" id="PRO_5035810110" evidence="5">
    <location>
        <begin position="25"/>
        <end position="86"/>
    </location>
</feature>
<dbReference type="GO" id="GO:0005576">
    <property type="term" value="C:extracellular region"/>
    <property type="evidence" value="ECO:0007669"/>
    <property type="project" value="UniProtKB-SubCell"/>
</dbReference>
<reference evidence="6" key="1">
    <citation type="submission" date="2020-12" db="EMBL/GenBank/DDBJ databases">
        <title>WGS assembly of Carya illinoinensis cv. Pawnee.</title>
        <authorList>
            <person name="Platts A."/>
            <person name="Shu S."/>
            <person name="Wright S."/>
            <person name="Barry K."/>
            <person name="Edger P."/>
            <person name="Pires J.C."/>
            <person name="Schmutz J."/>
        </authorList>
    </citation>
    <scope>NUCLEOTIDE SEQUENCE</scope>
    <source>
        <tissue evidence="6">Leaf</tissue>
    </source>
</reference>
<dbReference type="EMBL" id="CM031837">
    <property type="protein sequence ID" value="KAG6680685.1"/>
    <property type="molecule type" value="Genomic_DNA"/>
</dbReference>
<evidence type="ECO:0000256" key="4">
    <source>
        <dbReference type="ARBA" id="ARBA00022729"/>
    </source>
</evidence>
<accession>A0A8T1NME0</accession>
<evidence type="ECO:0000313" key="8">
    <source>
        <dbReference type="Proteomes" id="UP000811609"/>
    </source>
</evidence>
<dbReference type="PANTHER" id="PTHR34450">
    <property type="entry name" value="DEFENSIN-LIKE PROTEIN 245-RELATED"/>
    <property type="match status" value="1"/>
</dbReference>
<evidence type="ECO:0000256" key="1">
    <source>
        <dbReference type="ARBA" id="ARBA00004613"/>
    </source>
</evidence>
<sequence>MKNSGRFVVLFLVLSSCLLSLSEGSIKFCPAEMKAQGQCSGMFGTADCFHQMRAKYGEAPSPPTNCKCTPIPNDLQNYKCKCDVAC</sequence>
<keyword evidence="3" id="KW-0964">Secreted</keyword>
<evidence type="ECO:0000256" key="5">
    <source>
        <dbReference type="SAM" id="SignalP"/>
    </source>
</evidence>
<comment type="caution">
    <text evidence="6">The sequence shown here is derived from an EMBL/GenBank/DDBJ whole genome shotgun (WGS) entry which is preliminary data.</text>
</comment>
<evidence type="ECO:0000313" key="6">
    <source>
        <dbReference type="EMBL" id="KAG6630931.1"/>
    </source>
</evidence>
<comment type="similarity">
    <text evidence="2">Belongs to the DEFL family.</text>
</comment>
<dbReference type="GO" id="GO:0007165">
    <property type="term" value="P:signal transduction"/>
    <property type="evidence" value="ECO:0007669"/>
    <property type="project" value="InterPro"/>
</dbReference>
<dbReference type="PROSITE" id="PS51257">
    <property type="entry name" value="PROKAR_LIPOPROTEIN"/>
    <property type="match status" value="1"/>
</dbReference>
<organism evidence="6 8">
    <name type="scientific">Carya illinoinensis</name>
    <name type="common">Pecan</name>
    <dbReference type="NCBI Taxonomy" id="32201"/>
    <lineage>
        <taxon>Eukaryota</taxon>
        <taxon>Viridiplantae</taxon>
        <taxon>Streptophyta</taxon>
        <taxon>Embryophyta</taxon>
        <taxon>Tracheophyta</taxon>
        <taxon>Spermatophyta</taxon>
        <taxon>Magnoliopsida</taxon>
        <taxon>eudicotyledons</taxon>
        <taxon>Gunneridae</taxon>
        <taxon>Pentapetalae</taxon>
        <taxon>rosids</taxon>
        <taxon>fabids</taxon>
        <taxon>Fagales</taxon>
        <taxon>Juglandaceae</taxon>
        <taxon>Carya</taxon>
    </lineage>
</organism>
<dbReference type="PANTHER" id="PTHR34450:SF2">
    <property type="entry name" value="SCR-LIKE PROTEIN"/>
    <property type="match status" value="1"/>
</dbReference>
<dbReference type="AlphaFoldDB" id="A0A8T1NME0"/>
<protein>
    <submittedName>
        <fullName evidence="6">Uncharacterized protein</fullName>
    </submittedName>
</protein>
<dbReference type="InterPro" id="IPR010682">
    <property type="entry name" value="SCRL"/>
</dbReference>
<evidence type="ECO:0000256" key="3">
    <source>
        <dbReference type="ARBA" id="ARBA00022525"/>
    </source>
</evidence>
<dbReference type="EMBL" id="CM031821">
    <property type="protein sequence ID" value="KAG6630931.1"/>
    <property type="molecule type" value="Genomic_DNA"/>
</dbReference>
<comment type="subcellular location">
    <subcellularLocation>
        <location evidence="1">Secreted</location>
    </subcellularLocation>
</comment>
<keyword evidence="4 5" id="KW-0732">Signal</keyword>
<dbReference type="Proteomes" id="UP000811246">
    <property type="component" value="Chromosome 13"/>
</dbReference>
<keyword evidence="8" id="KW-1185">Reference proteome</keyword>
<evidence type="ECO:0000313" key="7">
    <source>
        <dbReference type="EMBL" id="KAG6680685.1"/>
    </source>
</evidence>
<feature type="signal peptide" evidence="5">
    <location>
        <begin position="1"/>
        <end position="24"/>
    </location>
</feature>
<dbReference type="OrthoDB" id="10374105at2759"/>
<reference evidence="7" key="2">
    <citation type="submission" date="2021-01" db="EMBL/GenBank/DDBJ databases">
        <authorList>
            <person name="Lovell J.T."/>
            <person name="Bentley N."/>
            <person name="Bhattarai G."/>
            <person name="Jenkins J.W."/>
            <person name="Sreedasyam A."/>
            <person name="Alarcon Y."/>
            <person name="Bock C."/>
            <person name="Boston L."/>
            <person name="Carlson J."/>
            <person name="Cervantes K."/>
            <person name="Clermont K."/>
            <person name="Krom N."/>
            <person name="Kubenka K."/>
            <person name="Mamidi S."/>
            <person name="Mattison C."/>
            <person name="Monteros M."/>
            <person name="Pisani C."/>
            <person name="Plott C."/>
            <person name="Rajasekar S."/>
            <person name="Rhein H.S."/>
            <person name="Rohla C."/>
            <person name="Song M."/>
            <person name="Hilaire R.S."/>
            <person name="Shu S."/>
            <person name="Wells L."/>
            <person name="Wang X."/>
            <person name="Webber J."/>
            <person name="Heerema R.J."/>
            <person name="Klein P."/>
            <person name="Conner P."/>
            <person name="Grauke L."/>
            <person name="Grimwood J."/>
            <person name="Schmutz J."/>
            <person name="Randall J.J."/>
        </authorList>
    </citation>
    <scope>NUCLEOTIDE SEQUENCE</scope>
    <source>
        <tissue evidence="7">Leaf</tissue>
    </source>
</reference>
<dbReference type="Proteomes" id="UP000811609">
    <property type="component" value="Chromosome 13"/>
</dbReference>
<proteinExistence type="inferred from homology"/>